<sequence length="80" mass="9394">MQQQQINKHHYDINRRDPHYKVDDKFLIRIHGIRGELDPKFSPIPQVIPTTNHPTYLVQDIQTGIGSRVHVGDLRPIYIN</sequence>
<organism evidence="1 5">
    <name type="scientific">Rotaria magnacalcarata</name>
    <dbReference type="NCBI Taxonomy" id="392030"/>
    <lineage>
        <taxon>Eukaryota</taxon>
        <taxon>Metazoa</taxon>
        <taxon>Spiralia</taxon>
        <taxon>Gnathifera</taxon>
        <taxon>Rotifera</taxon>
        <taxon>Eurotatoria</taxon>
        <taxon>Bdelloidea</taxon>
        <taxon>Philodinida</taxon>
        <taxon>Philodinidae</taxon>
        <taxon>Rotaria</taxon>
    </lineage>
</organism>
<dbReference type="EMBL" id="CAJOBI010058092">
    <property type="protein sequence ID" value="CAF4403361.1"/>
    <property type="molecule type" value="Genomic_DNA"/>
</dbReference>
<proteinExistence type="predicted"/>
<dbReference type="Proteomes" id="UP000663855">
    <property type="component" value="Unassembled WGS sequence"/>
</dbReference>
<dbReference type="AlphaFoldDB" id="A0A815JXH2"/>
<dbReference type="EMBL" id="CAJNOV010010039">
    <property type="protein sequence ID" value="CAF1385795.1"/>
    <property type="molecule type" value="Genomic_DNA"/>
</dbReference>
<evidence type="ECO:0000313" key="4">
    <source>
        <dbReference type="EMBL" id="CAF4463602.1"/>
    </source>
</evidence>
<name>A0A815JXH2_9BILA</name>
<dbReference type="Proteomes" id="UP000681967">
    <property type="component" value="Unassembled WGS sequence"/>
</dbReference>
<reference evidence="1" key="1">
    <citation type="submission" date="2021-02" db="EMBL/GenBank/DDBJ databases">
        <authorList>
            <person name="Nowell W R."/>
        </authorList>
    </citation>
    <scope>NUCLEOTIDE SEQUENCE</scope>
</reference>
<evidence type="ECO:0000313" key="1">
    <source>
        <dbReference type="EMBL" id="CAF1385795.1"/>
    </source>
</evidence>
<dbReference type="Proteomes" id="UP000676336">
    <property type="component" value="Unassembled WGS sequence"/>
</dbReference>
<gene>
    <name evidence="4" type="ORF">BYL167_LOCUS34319</name>
    <name evidence="1" type="ORF">CJN711_LOCUS21187</name>
    <name evidence="3" type="ORF">GIL414_LOCUS31288</name>
    <name evidence="2" type="ORF">SMN809_LOCUS30549</name>
</gene>
<dbReference type="EMBL" id="CAJOBJ010062789">
    <property type="protein sequence ID" value="CAF4425420.1"/>
    <property type="molecule type" value="Genomic_DNA"/>
</dbReference>
<accession>A0A815JXH2</accession>
<evidence type="ECO:0000313" key="3">
    <source>
        <dbReference type="EMBL" id="CAF4425420.1"/>
    </source>
</evidence>
<dbReference type="Proteomes" id="UP000681720">
    <property type="component" value="Unassembled WGS sequence"/>
</dbReference>
<protein>
    <submittedName>
        <fullName evidence="1">Uncharacterized protein</fullName>
    </submittedName>
</protein>
<evidence type="ECO:0000313" key="2">
    <source>
        <dbReference type="EMBL" id="CAF4403361.1"/>
    </source>
</evidence>
<dbReference type="EMBL" id="CAJOBH010069180">
    <property type="protein sequence ID" value="CAF4463602.1"/>
    <property type="molecule type" value="Genomic_DNA"/>
</dbReference>
<comment type="caution">
    <text evidence="1">The sequence shown here is derived from an EMBL/GenBank/DDBJ whole genome shotgun (WGS) entry which is preliminary data.</text>
</comment>
<evidence type="ECO:0000313" key="5">
    <source>
        <dbReference type="Proteomes" id="UP000663855"/>
    </source>
</evidence>